<keyword evidence="3" id="KW-1185">Reference proteome</keyword>
<proteinExistence type="predicted"/>
<accession>A0A6P1M5Z8</accession>
<reference evidence="2 3" key="1">
    <citation type="submission" date="2020-01" db="EMBL/GenBank/DDBJ databases">
        <title>Ponticoccus aerotolerans gen. nov., sp. nov., an anaerobic bacterium and proposal of Ponticoccusceae fam. nov., Ponticoccusles ord. nov. and Ponticoccuse classis nov. in the phylum Kiritimatiellaeota.</title>
        <authorList>
            <person name="Zhou L.Y."/>
            <person name="Du Z.J."/>
        </authorList>
    </citation>
    <scope>NUCLEOTIDE SEQUENCE [LARGE SCALE GENOMIC DNA]</scope>
    <source>
        <strain evidence="2 3">S-5007</strain>
    </source>
</reference>
<sequence length="182" mass="20137">MKKYVLSVALVAGLFAGATQAQDGVNIARNSSASYIYLDRIGDPMVWERDADCSRFSDGKRDDKNSVPSVWGPNMTKAMRLRYDFKQEVHPTSVRIVWMFSGNPGHVMDRVRVLSGNDPASMGEVGVLEVKPSGKRSTIIDVPLTGAAGRYLEISMEQDKNPSSKMFSISEIEVYAPKSERD</sequence>
<feature type="chain" id="PRO_5026660626" evidence="1">
    <location>
        <begin position="22"/>
        <end position="182"/>
    </location>
</feature>
<evidence type="ECO:0000313" key="2">
    <source>
        <dbReference type="EMBL" id="QHI68034.1"/>
    </source>
</evidence>
<dbReference type="KEGG" id="taer:GT409_00730"/>
<dbReference type="Gene3D" id="2.60.120.260">
    <property type="entry name" value="Galactose-binding domain-like"/>
    <property type="match status" value="1"/>
</dbReference>
<dbReference type="SUPFAM" id="SSF49785">
    <property type="entry name" value="Galactose-binding domain-like"/>
    <property type="match status" value="1"/>
</dbReference>
<dbReference type="AlphaFoldDB" id="A0A6P1M5Z8"/>
<dbReference type="EMBL" id="CP047593">
    <property type="protein sequence ID" value="QHI68034.1"/>
    <property type="molecule type" value="Genomic_DNA"/>
</dbReference>
<feature type="signal peptide" evidence="1">
    <location>
        <begin position="1"/>
        <end position="21"/>
    </location>
</feature>
<protein>
    <submittedName>
        <fullName evidence="2">Uncharacterized protein</fullName>
    </submittedName>
</protein>
<dbReference type="RefSeq" id="WP_160626068.1">
    <property type="nucleotide sequence ID" value="NZ_CP047593.1"/>
</dbReference>
<dbReference type="Proteomes" id="UP000464954">
    <property type="component" value="Chromosome"/>
</dbReference>
<evidence type="ECO:0000256" key="1">
    <source>
        <dbReference type="SAM" id="SignalP"/>
    </source>
</evidence>
<dbReference type="InterPro" id="IPR008979">
    <property type="entry name" value="Galactose-bd-like_sf"/>
</dbReference>
<keyword evidence="1" id="KW-0732">Signal</keyword>
<organism evidence="2 3">
    <name type="scientific">Tichowtungia aerotolerans</name>
    <dbReference type="NCBI Taxonomy" id="2697043"/>
    <lineage>
        <taxon>Bacteria</taxon>
        <taxon>Pseudomonadati</taxon>
        <taxon>Kiritimatiellota</taxon>
        <taxon>Tichowtungiia</taxon>
        <taxon>Tichowtungiales</taxon>
        <taxon>Tichowtungiaceae</taxon>
        <taxon>Tichowtungia</taxon>
    </lineage>
</organism>
<gene>
    <name evidence="2" type="ORF">GT409_00730</name>
</gene>
<evidence type="ECO:0000313" key="3">
    <source>
        <dbReference type="Proteomes" id="UP000464954"/>
    </source>
</evidence>
<name>A0A6P1M5Z8_9BACT</name>